<keyword evidence="8 15" id="KW-0418">Kinase</keyword>
<sequence>MAQIGYGEANGKVILIGEHAVTFGQPAIAIPFTTGKVKVTIASLSEGAPSYINSDVYEGTLQQAPEHIKAVTTRFIEKHHIEDPINVTFETNLPPSRGLGSSAAMAIAFVRASYDYINKPLSDELLIEEANWAEQIAHGKPSGIDTQTIVSNKPVWFHQGKVTTLKPLSLNGYMVVIDTGVRGSTKKAVEDVHQLCNHDEQYMRYIEHIGNLVYEANEAIEQHDFNQLAHVFELAQDNLRKLTVSHDNIESLLEISKTQGATAGKLTGGGRGGSMIVLAQNLEIAEKIATNAEKFGAHHTWIEKLGG</sequence>
<comment type="pathway">
    <text evidence="12">Isoprenoid biosynthesis; isopentenyl diphosphate biosynthesis via mevalonate pathway; isopentenyl diphosphate from (R)-mevalonate: step 1/3.</text>
</comment>
<comment type="caution">
    <text evidence="15">The sequence shown here is derived from an EMBL/GenBank/DDBJ whole genome shotgun (WGS) entry which is preliminary data.</text>
</comment>
<dbReference type="UniPathway" id="UPA00057">
    <property type="reaction ID" value="UER00098"/>
</dbReference>
<reference evidence="15 16" key="1">
    <citation type="journal article" date="2016" name="Front. Microbiol.">
        <title>Comprehensive Phylogenetic Analysis of Bovine Non-aureus Staphylococci Species Based on Whole-Genome Sequencing.</title>
        <authorList>
            <person name="Naushad S."/>
            <person name="Barkema H.W."/>
            <person name="Luby C."/>
            <person name="Condas L.A."/>
            <person name="Nobrega D.B."/>
            <person name="Carson D.A."/>
            <person name="De Buck J."/>
        </authorList>
    </citation>
    <scope>NUCLEOTIDE SEQUENCE [LARGE SCALE GENOMIC DNA]</scope>
    <source>
        <strain evidence="15 16">SNUC 2204</strain>
    </source>
</reference>
<keyword evidence="10" id="KW-0460">Magnesium</keyword>
<evidence type="ECO:0000256" key="9">
    <source>
        <dbReference type="ARBA" id="ARBA00022840"/>
    </source>
</evidence>
<feature type="domain" description="GHMP kinase C-terminal" evidence="14">
    <location>
        <begin position="217"/>
        <end position="296"/>
    </location>
</feature>
<keyword evidence="7" id="KW-0547">Nucleotide-binding</keyword>
<dbReference type="EC" id="2.7.1.36" evidence="3"/>
<dbReference type="GO" id="GO:0005829">
    <property type="term" value="C:cytosol"/>
    <property type="evidence" value="ECO:0007669"/>
    <property type="project" value="TreeGrafter"/>
</dbReference>
<evidence type="ECO:0000256" key="12">
    <source>
        <dbReference type="ARBA" id="ARBA00029438"/>
    </source>
</evidence>
<dbReference type="EMBL" id="PZFK01000002">
    <property type="protein sequence ID" value="PTI30924.1"/>
    <property type="molecule type" value="Genomic_DNA"/>
</dbReference>
<evidence type="ECO:0000256" key="6">
    <source>
        <dbReference type="ARBA" id="ARBA00022679"/>
    </source>
</evidence>
<dbReference type="Pfam" id="PF00288">
    <property type="entry name" value="GHMP_kinases_N"/>
    <property type="match status" value="1"/>
</dbReference>
<dbReference type="SUPFAM" id="SSF54211">
    <property type="entry name" value="Ribosomal protein S5 domain 2-like"/>
    <property type="match status" value="1"/>
</dbReference>
<dbReference type="InterPro" id="IPR020568">
    <property type="entry name" value="Ribosomal_Su5_D2-typ_SF"/>
</dbReference>
<dbReference type="AlphaFoldDB" id="A0A2T4PWN5"/>
<evidence type="ECO:0000259" key="14">
    <source>
        <dbReference type="Pfam" id="PF08544"/>
    </source>
</evidence>
<dbReference type="STRING" id="1167632.GCA_000286335_02182"/>
<dbReference type="PRINTS" id="PR00959">
    <property type="entry name" value="MEVGALKINASE"/>
</dbReference>
<dbReference type="InterPro" id="IPR006203">
    <property type="entry name" value="GHMP_knse_ATP-bd_CS"/>
</dbReference>
<dbReference type="GO" id="GO:0004496">
    <property type="term" value="F:mevalonate kinase activity"/>
    <property type="evidence" value="ECO:0007669"/>
    <property type="project" value="UniProtKB-EC"/>
</dbReference>
<evidence type="ECO:0000259" key="13">
    <source>
        <dbReference type="Pfam" id="PF00288"/>
    </source>
</evidence>
<organism evidence="15 16">
    <name type="scientific">Mammaliicoccus vitulinus</name>
    <dbReference type="NCBI Taxonomy" id="71237"/>
    <lineage>
        <taxon>Bacteria</taxon>
        <taxon>Bacillati</taxon>
        <taxon>Bacillota</taxon>
        <taxon>Bacilli</taxon>
        <taxon>Bacillales</taxon>
        <taxon>Staphylococcaceae</taxon>
        <taxon>Mammaliicoccus</taxon>
    </lineage>
</organism>
<dbReference type="Pfam" id="PF08544">
    <property type="entry name" value="GHMP_kinases_C"/>
    <property type="match status" value="1"/>
</dbReference>
<gene>
    <name evidence="15" type="primary">mvk</name>
    <name evidence="15" type="ORF">BU072_01195</name>
</gene>
<dbReference type="SUPFAM" id="SSF55060">
    <property type="entry name" value="GHMP Kinase, C-terminal domain"/>
    <property type="match status" value="1"/>
</dbReference>
<evidence type="ECO:0000256" key="1">
    <source>
        <dbReference type="ARBA" id="ARBA00004496"/>
    </source>
</evidence>
<dbReference type="Proteomes" id="UP000241209">
    <property type="component" value="Unassembled WGS sequence"/>
</dbReference>
<evidence type="ECO:0000256" key="5">
    <source>
        <dbReference type="ARBA" id="ARBA00022516"/>
    </source>
</evidence>
<dbReference type="GO" id="GO:0019287">
    <property type="term" value="P:isopentenyl diphosphate biosynthetic process, mevalonate pathway"/>
    <property type="evidence" value="ECO:0007669"/>
    <property type="project" value="UniProtKB-UniPathway"/>
</dbReference>
<evidence type="ECO:0000256" key="10">
    <source>
        <dbReference type="ARBA" id="ARBA00022842"/>
    </source>
</evidence>
<dbReference type="Gene3D" id="3.30.70.890">
    <property type="entry name" value="GHMP kinase, C-terminal domain"/>
    <property type="match status" value="1"/>
</dbReference>
<accession>A0A2T4PWN5</accession>
<dbReference type="InterPro" id="IPR014721">
    <property type="entry name" value="Ribsml_uS5_D2-typ_fold_subgr"/>
</dbReference>
<keyword evidence="4" id="KW-0963">Cytoplasm</keyword>
<evidence type="ECO:0000256" key="4">
    <source>
        <dbReference type="ARBA" id="ARBA00022490"/>
    </source>
</evidence>
<dbReference type="InterPro" id="IPR006204">
    <property type="entry name" value="GHMP_kinase_N_dom"/>
</dbReference>
<dbReference type="InterPro" id="IPR036554">
    <property type="entry name" value="GHMP_kinase_C_sf"/>
</dbReference>
<dbReference type="InterPro" id="IPR013750">
    <property type="entry name" value="GHMP_kinase_C_dom"/>
</dbReference>
<dbReference type="PROSITE" id="PS00627">
    <property type="entry name" value="GHMP_KINASES_ATP"/>
    <property type="match status" value="1"/>
</dbReference>
<protein>
    <recommendedName>
        <fullName evidence="3">mevalonate kinase</fullName>
        <ecNumber evidence="3">2.7.1.36</ecNumber>
    </recommendedName>
</protein>
<evidence type="ECO:0000256" key="11">
    <source>
        <dbReference type="ARBA" id="ARBA00023098"/>
    </source>
</evidence>
<dbReference type="RefSeq" id="WP_107556567.1">
    <property type="nucleotide sequence ID" value="NZ_BMDF01000005.1"/>
</dbReference>
<comment type="similarity">
    <text evidence="2">Belongs to the GHMP kinase family. Mevalonate kinase subfamily.</text>
</comment>
<keyword evidence="9" id="KW-0067">ATP-binding</keyword>
<dbReference type="Gene3D" id="3.30.230.10">
    <property type="match status" value="1"/>
</dbReference>
<keyword evidence="5" id="KW-0444">Lipid biosynthesis</keyword>
<dbReference type="GeneID" id="64117548"/>
<name>A0A2T4PWN5_9STAP</name>
<feature type="domain" description="GHMP kinase N-terminal" evidence="13">
    <location>
        <begin position="68"/>
        <end position="147"/>
    </location>
</feature>
<proteinExistence type="inferred from homology"/>
<evidence type="ECO:0000256" key="7">
    <source>
        <dbReference type="ARBA" id="ARBA00022741"/>
    </source>
</evidence>
<evidence type="ECO:0000313" key="15">
    <source>
        <dbReference type="EMBL" id="PTI30924.1"/>
    </source>
</evidence>
<keyword evidence="11" id="KW-0443">Lipid metabolism</keyword>
<evidence type="ECO:0000256" key="3">
    <source>
        <dbReference type="ARBA" id="ARBA00012103"/>
    </source>
</evidence>
<dbReference type="PANTHER" id="PTHR43290">
    <property type="entry name" value="MEVALONATE KINASE"/>
    <property type="match status" value="1"/>
</dbReference>
<dbReference type="NCBIfam" id="TIGR00549">
    <property type="entry name" value="mevalon_kin"/>
    <property type="match status" value="1"/>
</dbReference>
<comment type="subcellular location">
    <subcellularLocation>
        <location evidence="1">Cytoplasm</location>
    </subcellularLocation>
</comment>
<dbReference type="PANTHER" id="PTHR43290:SF2">
    <property type="entry name" value="MEVALONATE KINASE"/>
    <property type="match status" value="1"/>
</dbReference>
<evidence type="ECO:0000256" key="2">
    <source>
        <dbReference type="ARBA" id="ARBA00006495"/>
    </source>
</evidence>
<evidence type="ECO:0000313" key="16">
    <source>
        <dbReference type="Proteomes" id="UP000241209"/>
    </source>
</evidence>
<evidence type="ECO:0000256" key="8">
    <source>
        <dbReference type="ARBA" id="ARBA00022777"/>
    </source>
</evidence>
<dbReference type="InterPro" id="IPR006205">
    <property type="entry name" value="Mev_gal_kin"/>
</dbReference>
<keyword evidence="6" id="KW-0808">Transferase</keyword>
<dbReference type="GO" id="GO:0005524">
    <property type="term" value="F:ATP binding"/>
    <property type="evidence" value="ECO:0007669"/>
    <property type="project" value="UniProtKB-KW"/>
</dbReference>